<evidence type="ECO:0000313" key="2">
    <source>
        <dbReference type="Proteomes" id="UP001201812"/>
    </source>
</evidence>
<comment type="caution">
    <text evidence="1">The sequence shown here is derived from an EMBL/GenBank/DDBJ whole genome shotgun (WGS) entry which is preliminary data.</text>
</comment>
<proteinExistence type="predicted"/>
<evidence type="ECO:0000313" key="1">
    <source>
        <dbReference type="EMBL" id="KAI1690445.1"/>
    </source>
</evidence>
<reference evidence="1" key="1">
    <citation type="submission" date="2022-01" db="EMBL/GenBank/DDBJ databases">
        <title>Genome Sequence Resource for Two Populations of Ditylenchus destructor, the Migratory Endoparasitic Phytonematode.</title>
        <authorList>
            <person name="Zhang H."/>
            <person name="Lin R."/>
            <person name="Xie B."/>
        </authorList>
    </citation>
    <scope>NUCLEOTIDE SEQUENCE</scope>
    <source>
        <strain evidence="1">BazhouSP</strain>
    </source>
</reference>
<dbReference type="AlphaFoldDB" id="A0AAD4MEB6"/>
<name>A0AAD4MEB6_9BILA</name>
<dbReference type="Proteomes" id="UP001201812">
    <property type="component" value="Unassembled WGS sequence"/>
</dbReference>
<sequence length="273" mass="31928">MDNGTMIESFKFLNYYQLAKNSLVSKRYRNLIRTHRHKLALLDVDNIYMNSYVSNQDHFVVRMFNEVLSLEGYNKFIVRNGYSKHEDEVAGKETPENGRVIYALFANVYPIPNNHHGIAATVFSARAELKDENWPLFQHFFRLLMDPFIYIRTLALNPQKHVFSALAVTMNPDRDRLQCQQLNIRFNGDTKKFIIWVKNHVRCDEFVIYGNSDSNYDEELLDFFMTGAPCTSAIKVTNYDLSKVIVDLVRKFKALKNGDEYQIVEIIRGEDED</sequence>
<gene>
    <name evidence="1" type="ORF">DdX_22470</name>
</gene>
<keyword evidence="2" id="KW-1185">Reference proteome</keyword>
<dbReference type="EMBL" id="JAKKPZ010001210">
    <property type="protein sequence ID" value="KAI1690445.1"/>
    <property type="molecule type" value="Genomic_DNA"/>
</dbReference>
<organism evidence="1 2">
    <name type="scientific">Ditylenchus destructor</name>
    <dbReference type="NCBI Taxonomy" id="166010"/>
    <lineage>
        <taxon>Eukaryota</taxon>
        <taxon>Metazoa</taxon>
        <taxon>Ecdysozoa</taxon>
        <taxon>Nematoda</taxon>
        <taxon>Chromadorea</taxon>
        <taxon>Rhabditida</taxon>
        <taxon>Tylenchina</taxon>
        <taxon>Tylenchomorpha</taxon>
        <taxon>Sphaerularioidea</taxon>
        <taxon>Anguinidae</taxon>
        <taxon>Anguininae</taxon>
        <taxon>Ditylenchus</taxon>
    </lineage>
</organism>
<protein>
    <submittedName>
        <fullName evidence="1">Uncharacterized protein</fullName>
    </submittedName>
</protein>
<accession>A0AAD4MEB6</accession>